<dbReference type="PANTHER" id="PTHR10917">
    <property type="entry name" value="DNA-DIRECTED RNA POLYMERASES I, II, AND III SUBUNIT RPABC3"/>
    <property type="match status" value="1"/>
</dbReference>
<dbReference type="SMART" id="SM00658">
    <property type="entry name" value="RPOL8c"/>
    <property type="match status" value="1"/>
</dbReference>
<evidence type="ECO:0000313" key="5">
    <source>
        <dbReference type="Proteomes" id="UP000243348"/>
    </source>
</evidence>
<organism evidence="4 5">
    <name type="scientific">Chroomonas mesostigmatica CCMP1168</name>
    <dbReference type="NCBI Taxonomy" id="1195612"/>
    <lineage>
        <taxon>Eukaryota</taxon>
        <taxon>Cryptophyceae</taxon>
        <taxon>Pyrenomonadales</taxon>
        <taxon>Chroomonadaceae</taxon>
        <taxon>Chroomonas</taxon>
    </lineage>
</organism>
<sequence length="167" mass="19076">MEASRILVNEIFIVEEIDMVPTKINNVLTKVKNKIFSKVSRIFASSISRKIQILIDINTEIYKIQEGDILELSIVFPPFLNIEGIKCNENSNSSIEKLFLNSHDLIDSYEYVMYGTVYHSGIDGINFFIYASFGGLLMKIFGKNDKPETNVESIQIDSKILLCIRKQ</sequence>
<protein>
    <submittedName>
        <fullName evidence="4">RNA polymerase II subunit</fullName>
    </submittedName>
</protein>
<dbReference type="EMBL" id="CP003681">
    <property type="protein sequence ID" value="AFP65428.1"/>
    <property type="molecule type" value="Genomic_DNA"/>
</dbReference>
<dbReference type="SUPFAM" id="SSF50249">
    <property type="entry name" value="Nucleic acid-binding proteins"/>
    <property type="match status" value="1"/>
</dbReference>
<dbReference type="InterPro" id="IPR012340">
    <property type="entry name" value="NA-bd_OB-fold"/>
</dbReference>
<proteinExistence type="inferred from homology"/>
<dbReference type="Gene3D" id="2.40.50.140">
    <property type="entry name" value="Nucleic acid-binding proteins"/>
    <property type="match status" value="1"/>
</dbReference>
<name>J7G806_9CRYP</name>
<comment type="subcellular location">
    <subcellularLocation>
        <location evidence="1">Nucleus</location>
    </subcellularLocation>
</comment>
<evidence type="ECO:0000256" key="3">
    <source>
        <dbReference type="ARBA" id="ARBA00023242"/>
    </source>
</evidence>
<evidence type="ECO:0000313" key="4">
    <source>
        <dbReference type="EMBL" id="AFP65428.1"/>
    </source>
</evidence>
<dbReference type="GO" id="GO:0005736">
    <property type="term" value="C:RNA polymerase I complex"/>
    <property type="evidence" value="ECO:0007669"/>
    <property type="project" value="TreeGrafter"/>
</dbReference>
<comment type="similarity">
    <text evidence="2">Belongs to the eukaryotic RPB8 RNA polymerase subunit family.</text>
</comment>
<geneLocation type="nucleomorph" evidence="4"/>
<keyword evidence="4" id="KW-0542">Nucleomorph</keyword>
<dbReference type="PIRSF" id="PIRSF000779">
    <property type="entry name" value="RNA_pol_Rpb8"/>
    <property type="match status" value="1"/>
</dbReference>
<dbReference type="InterPro" id="IPR005570">
    <property type="entry name" value="RPABC3"/>
</dbReference>
<evidence type="ECO:0000256" key="1">
    <source>
        <dbReference type="ARBA" id="ARBA00004123"/>
    </source>
</evidence>
<dbReference type="AlphaFoldDB" id="J7G806"/>
<dbReference type="Pfam" id="PF03870">
    <property type="entry name" value="RNA_pol_Rpb8"/>
    <property type="match status" value="1"/>
</dbReference>
<dbReference type="GO" id="GO:0005666">
    <property type="term" value="C:RNA polymerase III complex"/>
    <property type="evidence" value="ECO:0007669"/>
    <property type="project" value="TreeGrafter"/>
</dbReference>
<dbReference type="GO" id="GO:0005665">
    <property type="term" value="C:RNA polymerase II, core complex"/>
    <property type="evidence" value="ECO:0007669"/>
    <property type="project" value="TreeGrafter"/>
</dbReference>
<accession>J7G806</accession>
<dbReference type="PANTHER" id="PTHR10917:SF0">
    <property type="entry name" value="DNA-DIRECTED RNA POLYMERASES I, II, AND III SUBUNIT RPABC3"/>
    <property type="match status" value="1"/>
</dbReference>
<gene>
    <name evidence="4" type="primary">rpb8</name>
    <name evidence="4" type="ORF">CMESO_256</name>
</gene>
<dbReference type="GO" id="GO:0003899">
    <property type="term" value="F:DNA-directed RNA polymerase activity"/>
    <property type="evidence" value="ECO:0007669"/>
    <property type="project" value="InterPro"/>
</dbReference>
<reference evidence="4 5" key="1">
    <citation type="journal article" date="2012" name="Genome Biol. Evol.">
        <title>Nucleomorph genome sequence of the cryptophyte alga Chroomonas mesostigmatica CCMP1168 reveals lineage-specific gene loss and genome complexity.</title>
        <authorList>
            <person name="Moore C.E."/>
            <person name="Curtis B."/>
            <person name="Mills T."/>
            <person name="Tanifuji G."/>
            <person name="Archibald J.M."/>
        </authorList>
    </citation>
    <scope>NUCLEOTIDE SEQUENCE [LARGE SCALE GENOMIC DNA]</scope>
    <source>
        <strain evidence="4 5">CCMP1168</strain>
    </source>
</reference>
<evidence type="ECO:0000256" key="2">
    <source>
        <dbReference type="ARBA" id="ARBA00008912"/>
    </source>
</evidence>
<keyword evidence="3" id="KW-0539">Nucleus</keyword>
<dbReference type="Proteomes" id="UP000243348">
    <property type="component" value="Nucleomorph 2"/>
</dbReference>
<dbReference type="GO" id="GO:0006351">
    <property type="term" value="P:DNA-templated transcription"/>
    <property type="evidence" value="ECO:0007669"/>
    <property type="project" value="InterPro"/>
</dbReference>